<dbReference type="EMBL" id="AKHW03002395">
    <property type="protein sequence ID" value="KYO38984.1"/>
    <property type="molecule type" value="Genomic_DNA"/>
</dbReference>
<protein>
    <submittedName>
        <fullName evidence="1">Uncharacterized protein</fullName>
    </submittedName>
</protein>
<reference evidence="1 2" key="1">
    <citation type="journal article" date="2012" name="Genome Biol.">
        <title>Sequencing three crocodilian genomes to illuminate the evolution of archosaurs and amniotes.</title>
        <authorList>
            <person name="St John J.A."/>
            <person name="Braun E.L."/>
            <person name="Isberg S.R."/>
            <person name="Miles L.G."/>
            <person name="Chong A.Y."/>
            <person name="Gongora J."/>
            <person name="Dalzell P."/>
            <person name="Moran C."/>
            <person name="Bed'hom B."/>
            <person name="Abzhanov A."/>
            <person name="Burgess S.C."/>
            <person name="Cooksey A.M."/>
            <person name="Castoe T.A."/>
            <person name="Crawford N.G."/>
            <person name="Densmore L.D."/>
            <person name="Drew J.C."/>
            <person name="Edwards S.V."/>
            <person name="Faircloth B.C."/>
            <person name="Fujita M.K."/>
            <person name="Greenwold M.J."/>
            <person name="Hoffmann F.G."/>
            <person name="Howard J.M."/>
            <person name="Iguchi T."/>
            <person name="Janes D.E."/>
            <person name="Khan S.Y."/>
            <person name="Kohno S."/>
            <person name="de Koning A.J."/>
            <person name="Lance S.L."/>
            <person name="McCarthy F.M."/>
            <person name="McCormack J.E."/>
            <person name="Merchant M.E."/>
            <person name="Peterson D.G."/>
            <person name="Pollock D.D."/>
            <person name="Pourmand N."/>
            <person name="Raney B.J."/>
            <person name="Roessler K.A."/>
            <person name="Sanford J.R."/>
            <person name="Sawyer R.H."/>
            <person name="Schmidt C.J."/>
            <person name="Triplett E.W."/>
            <person name="Tuberville T.D."/>
            <person name="Venegas-Anaya M."/>
            <person name="Howard J.T."/>
            <person name="Jarvis E.D."/>
            <person name="Guillette L.J.Jr."/>
            <person name="Glenn T.C."/>
            <person name="Green R.E."/>
            <person name="Ray D.A."/>
        </authorList>
    </citation>
    <scope>NUCLEOTIDE SEQUENCE [LARGE SCALE GENOMIC DNA]</scope>
    <source>
        <strain evidence="1">KSC_2009_1</strain>
    </source>
</reference>
<evidence type="ECO:0000313" key="1">
    <source>
        <dbReference type="EMBL" id="KYO38984.1"/>
    </source>
</evidence>
<keyword evidence="2" id="KW-1185">Reference proteome</keyword>
<name>A0A151NQD5_ALLMI</name>
<comment type="caution">
    <text evidence="1">The sequence shown here is derived from an EMBL/GenBank/DDBJ whole genome shotgun (WGS) entry which is preliminary data.</text>
</comment>
<dbReference type="AlphaFoldDB" id="A0A151NQD5"/>
<dbReference type="Proteomes" id="UP000050525">
    <property type="component" value="Unassembled WGS sequence"/>
</dbReference>
<gene>
    <name evidence="1" type="ORF">Y1Q_0022580</name>
</gene>
<sequence length="114" mass="13080">MDGAQAPAKMLQERKPKFFWAQEVQSLPKGTGETRAQLAVQPMQCKPHAIRQTMQEAKGKQFCVTIPPYLRPACCLLRQVLSSVEALSYKALRWFESSFSIDWWDAGSWLLRYS</sequence>
<accession>A0A151NQD5</accession>
<proteinExistence type="predicted"/>
<organism evidence="1 2">
    <name type="scientific">Alligator mississippiensis</name>
    <name type="common">American alligator</name>
    <dbReference type="NCBI Taxonomy" id="8496"/>
    <lineage>
        <taxon>Eukaryota</taxon>
        <taxon>Metazoa</taxon>
        <taxon>Chordata</taxon>
        <taxon>Craniata</taxon>
        <taxon>Vertebrata</taxon>
        <taxon>Euteleostomi</taxon>
        <taxon>Archelosauria</taxon>
        <taxon>Archosauria</taxon>
        <taxon>Crocodylia</taxon>
        <taxon>Alligatoridae</taxon>
        <taxon>Alligatorinae</taxon>
        <taxon>Alligator</taxon>
    </lineage>
</organism>
<evidence type="ECO:0000313" key="2">
    <source>
        <dbReference type="Proteomes" id="UP000050525"/>
    </source>
</evidence>